<evidence type="ECO:0000313" key="3">
    <source>
        <dbReference type="Proteomes" id="UP000617628"/>
    </source>
</evidence>
<dbReference type="RefSeq" id="WP_200356468.1">
    <property type="nucleotide sequence ID" value="NZ_JAENIL010000028.1"/>
</dbReference>
<gene>
    <name evidence="2" type="ORF">JIN87_15350</name>
</gene>
<keyword evidence="3" id="KW-1185">Reference proteome</keyword>
<evidence type="ECO:0000313" key="2">
    <source>
        <dbReference type="EMBL" id="MBK1878255.1"/>
    </source>
</evidence>
<dbReference type="EMBL" id="JAENIL010000028">
    <property type="protein sequence ID" value="MBK1878255.1"/>
    <property type="molecule type" value="Genomic_DNA"/>
</dbReference>
<dbReference type="AlphaFoldDB" id="A0A934VRS2"/>
<keyword evidence="1" id="KW-0732">Signal</keyword>
<organism evidence="2 3">
    <name type="scientific">Pelagicoccus mobilis</name>
    <dbReference type="NCBI Taxonomy" id="415221"/>
    <lineage>
        <taxon>Bacteria</taxon>
        <taxon>Pseudomonadati</taxon>
        <taxon>Verrucomicrobiota</taxon>
        <taxon>Opitutia</taxon>
        <taxon>Puniceicoccales</taxon>
        <taxon>Pelagicoccaceae</taxon>
        <taxon>Pelagicoccus</taxon>
    </lineage>
</organism>
<feature type="chain" id="PRO_5037738354" evidence="1">
    <location>
        <begin position="24"/>
        <end position="142"/>
    </location>
</feature>
<protein>
    <submittedName>
        <fullName evidence="2">Uncharacterized protein</fullName>
    </submittedName>
</protein>
<proteinExistence type="predicted"/>
<dbReference type="Proteomes" id="UP000617628">
    <property type="component" value="Unassembled WGS sequence"/>
</dbReference>
<name>A0A934VRS2_9BACT</name>
<feature type="signal peptide" evidence="1">
    <location>
        <begin position="1"/>
        <end position="23"/>
    </location>
</feature>
<reference evidence="2" key="1">
    <citation type="submission" date="2021-01" db="EMBL/GenBank/DDBJ databases">
        <title>Modified the classification status of verrucomicrobia.</title>
        <authorList>
            <person name="Feng X."/>
        </authorList>
    </citation>
    <scope>NUCLEOTIDE SEQUENCE</scope>
    <source>
        <strain evidence="2">KCTC 13126</strain>
    </source>
</reference>
<sequence>MRIFAFARAVVLFVSLSVSGSWAFADADSQYLGGAINTLDHFMQAGANGDASRGAMLLEAFKINERRAEYDTQRLYKKQKELLSSYVSVASDLYGYEVQKGFRGASVELEGGIETRKGVTAEFKARVVYRNKEWLIVNLEID</sequence>
<accession>A0A934VRS2</accession>
<comment type="caution">
    <text evidence="2">The sequence shown here is derived from an EMBL/GenBank/DDBJ whole genome shotgun (WGS) entry which is preliminary data.</text>
</comment>
<evidence type="ECO:0000256" key="1">
    <source>
        <dbReference type="SAM" id="SignalP"/>
    </source>
</evidence>